<dbReference type="Proteomes" id="UP001145114">
    <property type="component" value="Unassembled WGS sequence"/>
</dbReference>
<dbReference type="EMBL" id="JAMZIH010005228">
    <property type="protein sequence ID" value="KAJ1675617.1"/>
    <property type="molecule type" value="Genomic_DNA"/>
</dbReference>
<keyword evidence="2" id="KW-1185">Reference proteome</keyword>
<sequence>MAPPLVPPPHIAIPGMPWTSLPAFYPPTGQPPLDLTQRQAPQQQQQQHRSHESTRHRTLWAKFFTPDGKPYYYEYYSRRSVWYPPPAYKPVRKDREQGIIEGLRRRHINELREQARRRARRDRPKAQLVVPDTTWKVVDTEQGRRYYYNMELKVSVWEMPGELIEVIKKMEDEGEKQSQRQREGIEGTEMGAEDVDWMLEMVSDEEEERGEEGHAVGGGDGRSETQDEMPGLPQEERIARFKAMLLEAKVDPFSLWESELPKLESDERFGLVETDKERRELFDEVCAEIVTQRRRGLGSEGSDKQRPPDVDVDVTKLDPFDQLLYEKIKSPKAKWEQFFYENRKDSRFLGLKPAPEREKRFKAFIKRLKRGTLKSDEQVKDKFMGLLREREHDIGPDTTWLLQEDPRRQPVQGDARVECARASIRQLCGVLEEEAGKEVEPRGGRSKQVATPRLQQQR</sequence>
<evidence type="ECO:0000313" key="2">
    <source>
        <dbReference type="Proteomes" id="UP001145114"/>
    </source>
</evidence>
<proteinExistence type="predicted"/>
<reference evidence="1" key="1">
    <citation type="submission" date="2022-06" db="EMBL/GenBank/DDBJ databases">
        <title>Phylogenomic reconstructions and comparative analyses of Kickxellomycotina fungi.</title>
        <authorList>
            <person name="Reynolds N.K."/>
            <person name="Stajich J.E."/>
            <person name="Barry K."/>
            <person name="Grigoriev I.V."/>
            <person name="Crous P."/>
            <person name="Smith M.E."/>
        </authorList>
    </citation>
    <scope>NUCLEOTIDE SEQUENCE</scope>
    <source>
        <strain evidence="1">RSA 2271</strain>
    </source>
</reference>
<comment type="caution">
    <text evidence="1">The sequence shown here is derived from an EMBL/GenBank/DDBJ whole genome shotgun (WGS) entry which is preliminary data.</text>
</comment>
<gene>
    <name evidence="1" type="ORF">EV182_000912</name>
</gene>
<name>A0ACC1HHF0_9FUNG</name>
<accession>A0ACC1HHF0</accession>
<protein>
    <submittedName>
        <fullName evidence="1">Uncharacterized protein</fullName>
    </submittedName>
</protein>
<organism evidence="1 2">
    <name type="scientific">Spiromyces aspiralis</name>
    <dbReference type="NCBI Taxonomy" id="68401"/>
    <lineage>
        <taxon>Eukaryota</taxon>
        <taxon>Fungi</taxon>
        <taxon>Fungi incertae sedis</taxon>
        <taxon>Zoopagomycota</taxon>
        <taxon>Kickxellomycotina</taxon>
        <taxon>Kickxellomycetes</taxon>
        <taxon>Kickxellales</taxon>
        <taxon>Kickxellaceae</taxon>
        <taxon>Spiromyces</taxon>
    </lineage>
</organism>
<evidence type="ECO:0000313" key="1">
    <source>
        <dbReference type="EMBL" id="KAJ1675617.1"/>
    </source>
</evidence>